<dbReference type="Gene3D" id="3.60.110.10">
    <property type="entry name" value="Carbon-nitrogen hydrolase"/>
    <property type="match status" value="1"/>
</dbReference>
<evidence type="ECO:0000313" key="2">
    <source>
        <dbReference type="EMBL" id="GGF79445.1"/>
    </source>
</evidence>
<gene>
    <name evidence="2" type="ORF">GCM10007301_44350</name>
</gene>
<dbReference type="RefSeq" id="WP_188582709.1">
    <property type="nucleotide sequence ID" value="NZ_BMCT01000008.1"/>
</dbReference>
<evidence type="ECO:0000313" key="3">
    <source>
        <dbReference type="Proteomes" id="UP000606044"/>
    </source>
</evidence>
<dbReference type="InterPro" id="IPR036526">
    <property type="entry name" value="C-N_Hydrolase_sf"/>
</dbReference>
<dbReference type="SUPFAM" id="SSF56317">
    <property type="entry name" value="Carbon-nitrogen hydrolase"/>
    <property type="match status" value="1"/>
</dbReference>
<reference evidence="2" key="2">
    <citation type="submission" date="2020-09" db="EMBL/GenBank/DDBJ databases">
        <authorList>
            <person name="Sun Q."/>
            <person name="Sedlacek I."/>
        </authorList>
    </citation>
    <scope>NUCLEOTIDE SEQUENCE</scope>
    <source>
        <strain evidence="2">CCM 7897</strain>
    </source>
</reference>
<sequence>MLLIDLIKALFPDGYLSFETDMVAAKGPIEGTDFRGPPYLCTDLFAIAASALQRSGAYHHVCSDSLPPSLRTITVDDMDRAHWRTAGEAWRAQEPPPPAVLTIWADFWSLRDADLFVTLAPVASEPAWWRLALSLMCIADEAAQGLGFKRSASQLSLLADLIERLFMSKIGHTKQPFSCSEANPDLVCVLPKSRTPSVGATLRSLSHNLALLPPRGLARAYWLPYTAPSRHDRTQDDKSLNCLLVPMPFRIQAQSIVGEPGQNGDTGAFHVDPVWCERSRPPHGPDSNDGFALFWSFIKALIDEAETDVGEVHALVFPELSLSASVFRKLADRLKETHVEILIAGLFDWVGDTDTEVTDGNYAALAVIGDDGLITHRQKHHRWRLDRQQIQSYSLGSALDPCISWWEDISITSRSLDVYVLRGTTTVTTLICEDLARHDPCQELVRGIGPNIVFALLMDGAQLKERWPARYATVLAEDPGSSVLSFTSLGLVERTNDTGRYAPSRSIGLWRDDRGETTELSLPRDSQALCISLRSTPFEEHTLDGRGDEKTSESWRLVGAQPVKIDTRNDSAQQMLAGKWPKRRSR</sequence>
<proteinExistence type="predicted"/>
<evidence type="ECO:0000256" key="1">
    <source>
        <dbReference type="SAM" id="MobiDB-lite"/>
    </source>
</evidence>
<organism evidence="2 3">
    <name type="scientific">Azorhizobium oxalatiphilum</name>
    <dbReference type="NCBI Taxonomy" id="980631"/>
    <lineage>
        <taxon>Bacteria</taxon>
        <taxon>Pseudomonadati</taxon>
        <taxon>Pseudomonadota</taxon>
        <taxon>Alphaproteobacteria</taxon>
        <taxon>Hyphomicrobiales</taxon>
        <taxon>Xanthobacteraceae</taxon>
        <taxon>Azorhizobium</taxon>
    </lineage>
</organism>
<comment type="caution">
    <text evidence="2">The sequence shown here is derived from an EMBL/GenBank/DDBJ whole genome shotgun (WGS) entry which is preliminary data.</text>
</comment>
<accession>A0A917CCU5</accession>
<dbReference type="EMBL" id="BMCT01000008">
    <property type="protein sequence ID" value="GGF79445.1"/>
    <property type="molecule type" value="Genomic_DNA"/>
</dbReference>
<keyword evidence="3" id="KW-1185">Reference proteome</keyword>
<reference evidence="2" key="1">
    <citation type="journal article" date="2014" name="Int. J. Syst. Evol. Microbiol.">
        <title>Complete genome sequence of Corynebacterium casei LMG S-19264T (=DSM 44701T), isolated from a smear-ripened cheese.</title>
        <authorList>
            <consortium name="US DOE Joint Genome Institute (JGI-PGF)"/>
            <person name="Walter F."/>
            <person name="Albersmeier A."/>
            <person name="Kalinowski J."/>
            <person name="Ruckert C."/>
        </authorList>
    </citation>
    <scope>NUCLEOTIDE SEQUENCE</scope>
    <source>
        <strain evidence="2">CCM 7897</strain>
    </source>
</reference>
<name>A0A917CCU5_9HYPH</name>
<feature type="region of interest" description="Disordered" evidence="1">
    <location>
        <begin position="566"/>
        <end position="586"/>
    </location>
</feature>
<dbReference type="Proteomes" id="UP000606044">
    <property type="component" value="Unassembled WGS sequence"/>
</dbReference>
<protein>
    <submittedName>
        <fullName evidence="2">Uncharacterized protein</fullName>
    </submittedName>
</protein>
<dbReference type="AlphaFoldDB" id="A0A917CCU5"/>